<keyword evidence="15" id="KW-0812">Transmembrane</keyword>
<name>A0ABD1EYG0_HYPHA</name>
<dbReference type="Gene3D" id="3.40.50.1240">
    <property type="entry name" value="Phosphoglycerate mutase-like"/>
    <property type="match status" value="1"/>
</dbReference>
<evidence type="ECO:0000256" key="11">
    <source>
        <dbReference type="ARBA" id="ARBA00040722"/>
    </source>
</evidence>
<keyword evidence="6" id="KW-0496">Mitochondrion</keyword>
<evidence type="ECO:0000256" key="5">
    <source>
        <dbReference type="ARBA" id="ARBA00022801"/>
    </source>
</evidence>
<evidence type="ECO:0000256" key="14">
    <source>
        <dbReference type="ARBA" id="ARBA00048336"/>
    </source>
</evidence>
<comment type="caution">
    <text evidence="16">The sequence shown here is derived from an EMBL/GenBank/DDBJ whole genome shotgun (WGS) entry which is preliminary data.</text>
</comment>
<dbReference type="PANTHER" id="PTHR20935">
    <property type="entry name" value="PHOSPHOGLYCERATE MUTASE-RELATED"/>
    <property type="match status" value="1"/>
</dbReference>
<comment type="similarity">
    <text evidence="2">Belongs to the phosphoglycerate mutase family. BPG-dependent PGAM subfamily.</text>
</comment>
<dbReference type="SMART" id="SM00855">
    <property type="entry name" value="PGAM"/>
    <property type="match status" value="1"/>
</dbReference>
<evidence type="ECO:0000256" key="8">
    <source>
        <dbReference type="ARBA" id="ARBA00037234"/>
    </source>
</evidence>
<accession>A0ABD1EYG0</accession>
<feature type="transmembrane region" description="Helical" evidence="15">
    <location>
        <begin position="7"/>
        <end position="27"/>
    </location>
</feature>
<dbReference type="GO" id="GO:0005741">
    <property type="term" value="C:mitochondrial outer membrane"/>
    <property type="evidence" value="ECO:0007669"/>
    <property type="project" value="UniProtKB-SubCell"/>
</dbReference>
<comment type="function">
    <text evidence="8">Displays phosphatase activity for serine/threonine residues, and dephosphorylates and activates Pk92B kinase. Has apparently no phosphoglycerate mutase activity.</text>
</comment>
<keyword evidence="15" id="KW-1133">Transmembrane helix</keyword>
<dbReference type="FunFam" id="3.40.50.1240:FF:000009">
    <property type="entry name" value="serine/threonine-protein phosphatase PGAM5, mitochondrial isoform X1"/>
    <property type="match status" value="1"/>
</dbReference>
<keyword evidence="7 15" id="KW-0472">Membrane</keyword>
<dbReference type="EC" id="3.1.3.16" evidence="3"/>
<keyword evidence="17" id="KW-1185">Reference proteome</keyword>
<evidence type="ECO:0000313" key="16">
    <source>
        <dbReference type="EMBL" id="KAL1502431.1"/>
    </source>
</evidence>
<dbReference type="AlphaFoldDB" id="A0ABD1EYG0"/>
<comment type="subunit">
    <text evidence="9">Interacts with Pk92B/ASK1.</text>
</comment>
<evidence type="ECO:0000256" key="10">
    <source>
        <dbReference type="ARBA" id="ARBA00039765"/>
    </source>
</evidence>
<keyword evidence="5" id="KW-0378">Hydrolase</keyword>
<keyword evidence="4" id="KW-1000">Mitochondrion outer membrane</keyword>
<dbReference type="GO" id="GO:0004722">
    <property type="term" value="F:protein serine/threonine phosphatase activity"/>
    <property type="evidence" value="ECO:0007669"/>
    <property type="project" value="UniProtKB-EC"/>
</dbReference>
<comment type="catalytic activity">
    <reaction evidence="13">
        <text>O-phospho-L-seryl-[protein] + H2O = L-seryl-[protein] + phosphate</text>
        <dbReference type="Rhea" id="RHEA:20629"/>
        <dbReference type="Rhea" id="RHEA-COMP:9863"/>
        <dbReference type="Rhea" id="RHEA-COMP:11604"/>
        <dbReference type="ChEBI" id="CHEBI:15377"/>
        <dbReference type="ChEBI" id="CHEBI:29999"/>
        <dbReference type="ChEBI" id="CHEBI:43474"/>
        <dbReference type="ChEBI" id="CHEBI:83421"/>
        <dbReference type="EC" id="3.1.3.16"/>
    </reaction>
</comment>
<dbReference type="PANTHER" id="PTHR20935:SF0">
    <property type="entry name" value="SERINE_THREONINE-PROTEIN PHOSPHATASE PGAM5, MITOCHONDRIAL"/>
    <property type="match status" value="1"/>
</dbReference>
<evidence type="ECO:0000256" key="1">
    <source>
        <dbReference type="ARBA" id="ARBA00004294"/>
    </source>
</evidence>
<dbReference type="InterPro" id="IPR013078">
    <property type="entry name" value="His_Pase_superF_clade-1"/>
</dbReference>
<dbReference type="Proteomes" id="UP001566132">
    <property type="component" value="Unassembled WGS sequence"/>
</dbReference>
<organism evidence="16 17">
    <name type="scientific">Hypothenemus hampei</name>
    <name type="common">Coffee berry borer</name>
    <dbReference type="NCBI Taxonomy" id="57062"/>
    <lineage>
        <taxon>Eukaryota</taxon>
        <taxon>Metazoa</taxon>
        <taxon>Ecdysozoa</taxon>
        <taxon>Arthropoda</taxon>
        <taxon>Hexapoda</taxon>
        <taxon>Insecta</taxon>
        <taxon>Pterygota</taxon>
        <taxon>Neoptera</taxon>
        <taxon>Endopterygota</taxon>
        <taxon>Coleoptera</taxon>
        <taxon>Polyphaga</taxon>
        <taxon>Cucujiformia</taxon>
        <taxon>Curculionidae</taxon>
        <taxon>Scolytinae</taxon>
        <taxon>Hypothenemus</taxon>
    </lineage>
</organism>
<evidence type="ECO:0000256" key="3">
    <source>
        <dbReference type="ARBA" id="ARBA00013081"/>
    </source>
</evidence>
<evidence type="ECO:0000256" key="15">
    <source>
        <dbReference type="SAM" id="Phobius"/>
    </source>
</evidence>
<evidence type="ECO:0000256" key="12">
    <source>
        <dbReference type="ARBA" id="ARBA00042520"/>
    </source>
</evidence>
<protein>
    <recommendedName>
        <fullName evidence="10">Serine/threonine-protein phosphatase PGAM5, mitochondrial</fullName>
        <ecNumber evidence="3">3.1.3.16</ecNumber>
    </recommendedName>
    <alternativeName>
        <fullName evidence="12">Phosphoglycerate mutase family member 5 homolog</fullName>
    </alternativeName>
    <alternativeName>
        <fullName evidence="11">Serine/threonine-protein phosphatase Pgam5, mitochondrial</fullName>
    </alternativeName>
</protein>
<evidence type="ECO:0000256" key="9">
    <source>
        <dbReference type="ARBA" id="ARBA00038605"/>
    </source>
</evidence>
<sequence>MSAFRKCRTILVGLGTTISGVASFYYFSSDKHIAFNSWTSNYEPSPCARWDDNWDHRAPQYIRNKKTKLSQKDENNNENIEKYTPRVCRHLILIRHGQYNLDGQVDEERYLTKLGRLQAEYTGQRLHDLGMPYTDMVKSTMTRAQETGTIISQFLPNVPVRHCDLLREGAPIPPEPPLGSYRPERHKFFEDGARIEAAFRRYFHRADPSQKEDSYHLVVCHANVIRYLVCRALQIPAEAWLRISLNHASITWITITPGGRCVLRTLGDSGFMPPNAITSS</sequence>
<dbReference type="CDD" id="cd07067">
    <property type="entry name" value="HP_PGM_like"/>
    <property type="match status" value="1"/>
</dbReference>
<comment type="catalytic activity">
    <reaction evidence="14">
        <text>O-phospho-L-threonyl-[protein] + H2O = L-threonyl-[protein] + phosphate</text>
        <dbReference type="Rhea" id="RHEA:47004"/>
        <dbReference type="Rhea" id="RHEA-COMP:11060"/>
        <dbReference type="Rhea" id="RHEA-COMP:11605"/>
        <dbReference type="ChEBI" id="CHEBI:15377"/>
        <dbReference type="ChEBI" id="CHEBI:30013"/>
        <dbReference type="ChEBI" id="CHEBI:43474"/>
        <dbReference type="ChEBI" id="CHEBI:61977"/>
        <dbReference type="EC" id="3.1.3.16"/>
    </reaction>
</comment>
<dbReference type="Pfam" id="PF00300">
    <property type="entry name" value="His_Phos_1"/>
    <property type="match status" value="2"/>
</dbReference>
<comment type="subcellular location">
    <subcellularLocation>
        <location evidence="1">Mitochondrion outer membrane</location>
    </subcellularLocation>
</comment>
<evidence type="ECO:0000313" key="17">
    <source>
        <dbReference type="Proteomes" id="UP001566132"/>
    </source>
</evidence>
<dbReference type="InterPro" id="IPR029033">
    <property type="entry name" value="His_PPase_superfam"/>
</dbReference>
<evidence type="ECO:0000256" key="4">
    <source>
        <dbReference type="ARBA" id="ARBA00022787"/>
    </source>
</evidence>
<evidence type="ECO:0000256" key="6">
    <source>
        <dbReference type="ARBA" id="ARBA00023128"/>
    </source>
</evidence>
<evidence type="ECO:0000256" key="7">
    <source>
        <dbReference type="ARBA" id="ARBA00023136"/>
    </source>
</evidence>
<dbReference type="SUPFAM" id="SSF53254">
    <property type="entry name" value="Phosphoglycerate mutase-like"/>
    <property type="match status" value="1"/>
</dbReference>
<gene>
    <name evidence="16" type="ORF">ABEB36_007572</name>
</gene>
<evidence type="ECO:0000256" key="13">
    <source>
        <dbReference type="ARBA" id="ARBA00047761"/>
    </source>
</evidence>
<dbReference type="EMBL" id="JBDJPC010000005">
    <property type="protein sequence ID" value="KAL1502431.1"/>
    <property type="molecule type" value="Genomic_DNA"/>
</dbReference>
<evidence type="ECO:0000256" key="2">
    <source>
        <dbReference type="ARBA" id="ARBA00006717"/>
    </source>
</evidence>
<reference evidence="16 17" key="1">
    <citation type="submission" date="2024-05" db="EMBL/GenBank/DDBJ databases">
        <title>Genetic variation in Jamaican populations of the coffee berry borer (Hypothenemus hampei).</title>
        <authorList>
            <person name="Errbii M."/>
            <person name="Myrie A."/>
        </authorList>
    </citation>
    <scope>NUCLEOTIDE SEQUENCE [LARGE SCALE GENOMIC DNA]</scope>
    <source>
        <strain evidence="16">JA-Hopewell-2020-01-JO</strain>
        <tissue evidence="16">Whole body</tissue>
    </source>
</reference>
<proteinExistence type="inferred from homology"/>
<dbReference type="InterPro" id="IPR051021">
    <property type="entry name" value="Mito_Ser/Thr_phosphatase"/>
</dbReference>